<evidence type="ECO:0000256" key="2">
    <source>
        <dbReference type="ARBA" id="ARBA00010617"/>
    </source>
</evidence>
<comment type="cofactor">
    <cofactor evidence="1">
        <name>heme</name>
        <dbReference type="ChEBI" id="CHEBI:30413"/>
    </cofactor>
</comment>
<dbReference type="InterPro" id="IPR001128">
    <property type="entry name" value="Cyt_P450"/>
</dbReference>
<keyword evidence="5" id="KW-0560">Oxidoreductase</keyword>
<dbReference type="InterPro" id="IPR002403">
    <property type="entry name" value="Cyt_P450_E_grp-IV"/>
</dbReference>
<comment type="similarity">
    <text evidence="2">Belongs to the cytochrome P450 family.</text>
</comment>
<reference evidence="8 9" key="2">
    <citation type="journal article" date="2017" name="Front. Plant Sci.">
        <title>Gene Classification and Mining of Molecular Markers Useful in Red Clover (Trifolium pratense) Breeding.</title>
        <authorList>
            <person name="Istvanek J."/>
            <person name="Dluhosova J."/>
            <person name="Dluhos P."/>
            <person name="Patkova L."/>
            <person name="Nedelnik J."/>
            <person name="Repkova J."/>
        </authorList>
    </citation>
    <scope>NUCLEOTIDE SEQUENCE [LARGE SCALE GENOMIC DNA]</scope>
    <source>
        <strain evidence="9">cv. Tatra</strain>
        <tissue evidence="8">Young leaves</tissue>
    </source>
</reference>
<evidence type="ECO:0000256" key="3">
    <source>
        <dbReference type="ARBA" id="ARBA00022617"/>
    </source>
</evidence>
<evidence type="ECO:0000256" key="6">
    <source>
        <dbReference type="ARBA" id="ARBA00023004"/>
    </source>
</evidence>
<organism evidence="8 9">
    <name type="scientific">Trifolium pratense</name>
    <name type="common">Red clover</name>
    <dbReference type="NCBI Taxonomy" id="57577"/>
    <lineage>
        <taxon>Eukaryota</taxon>
        <taxon>Viridiplantae</taxon>
        <taxon>Streptophyta</taxon>
        <taxon>Embryophyta</taxon>
        <taxon>Tracheophyta</taxon>
        <taxon>Spermatophyta</taxon>
        <taxon>Magnoliopsida</taxon>
        <taxon>eudicotyledons</taxon>
        <taxon>Gunneridae</taxon>
        <taxon>Pentapetalae</taxon>
        <taxon>rosids</taxon>
        <taxon>fabids</taxon>
        <taxon>Fabales</taxon>
        <taxon>Fabaceae</taxon>
        <taxon>Papilionoideae</taxon>
        <taxon>50 kb inversion clade</taxon>
        <taxon>NPAAA clade</taxon>
        <taxon>Hologalegina</taxon>
        <taxon>IRL clade</taxon>
        <taxon>Trifolieae</taxon>
        <taxon>Trifolium</taxon>
    </lineage>
</organism>
<evidence type="ECO:0000313" key="9">
    <source>
        <dbReference type="Proteomes" id="UP000236291"/>
    </source>
</evidence>
<dbReference type="GO" id="GO:0020037">
    <property type="term" value="F:heme binding"/>
    <property type="evidence" value="ECO:0007669"/>
    <property type="project" value="InterPro"/>
</dbReference>
<gene>
    <name evidence="8" type="ORF">L195_g061084</name>
</gene>
<keyword evidence="4" id="KW-0479">Metal-binding</keyword>
<dbReference type="GO" id="GO:0005506">
    <property type="term" value="F:iron ion binding"/>
    <property type="evidence" value="ECO:0007669"/>
    <property type="project" value="InterPro"/>
</dbReference>
<protein>
    <submittedName>
        <fullName evidence="8">Cytochrome p450 704c1-like protein</fullName>
    </submittedName>
</protein>
<dbReference type="Pfam" id="PF00067">
    <property type="entry name" value="p450"/>
    <property type="match status" value="1"/>
</dbReference>
<dbReference type="GO" id="GO:0004497">
    <property type="term" value="F:monooxygenase activity"/>
    <property type="evidence" value="ECO:0007669"/>
    <property type="project" value="UniProtKB-KW"/>
</dbReference>
<dbReference type="Gene3D" id="1.10.630.10">
    <property type="entry name" value="Cytochrome P450"/>
    <property type="match status" value="1"/>
</dbReference>
<evidence type="ECO:0000256" key="1">
    <source>
        <dbReference type="ARBA" id="ARBA00001971"/>
    </source>
</evidence>
<evidence type="ECO:0000313" key="8">
    <source>
        <dbReference type="EMBL" id="PNX62304.1"/>
    </source>
</evidence>
<keyword evidence="6" id="KW-0408">Iron</keyword>
<dbReference type="Proteomes" id="UP000236291">
    <property type="component" value="Unassembled WGS sequence"/>
</dbReference>
<keyword evidence="7" id="KW-0503">Monooxygenase</keyword>
<dbReference type="AlphaFoldDB" id="A0A2K3K7P7"/>
<evidence type="ECO:0000256" key="5">
    <source>
        <dbReference type="ARBA" id="ARBA00023002"/>
    </source>
</evidence>
<dbReference type="PRINTS" id="PR00465">
    <property type="entry name" value="EP450IV"/>
</dbReference>
<keyword evidence="3" id="KW-0349">Heme</keyword>
<dbReference type="InterPro" id="IPR036396">
    <property type="entry name" value="Cyt_P450_sf"/>
</dbReference>
<sequence length="77" mass="9060">MQYLHAALTETIRLHPAVPVESRYCFSDDTLPDGYSVRKGDLVSFQPYVMGRMKFLWGEDAEQFRPERWLDENGNFM</sequence>
<accession>A0A2K3K7P7</accession>
<evidence type="ECO:0000256" key="4">
    <source>
        <dbReference type="ARBA" id="ARBA00022723"/>
    </source>
</evidence>
<dbReference type="SUPFAM" id="SSF48264">
    <property type="entry name" value="Cytochrome P450"/>
    <property type="match status" value="1"/>
</dbReference>
<feature type="non-terminal residue" evidence="8">
    <location>
        <position position="77"/>
    </location>
</feature>
<reference evidence="8 9" key="1">
    <citation type="journal article" date="2014" name="Am. J. Bot.">
        <title>Genome assembly and annotation for red clover (Trifolium pratense; Fabaceae).</title>
        <authorList>
            <person name="Istvanek J."/>
            <person name="Jaros M."/>
            <person name="Krenek A."/>
            <person name="Repkova J."/>
        </authorList>
    </citation>
    <scope>NUCLEOTIDE SEQUENCE [LARGE SCALE GENOMIC DNA]</scope>
    <source>
        <strain evidence="9">cv. Tatra</strain>
        <tissue evidence="8">Young leaves</tissue>
    </source>
</reference>
<comment type="caution">
    <text evidence="8">The sequence shown here is derived from an EMBL/GenBank/DDBJ whole genome shotgun (WGS) entry which is preliminary data.</text>
</comment>
<dbReference type="EMBL" id="ASHM01146802">
    <property type="protein sequence ID" value="PNX62304.1"/>
    <property type="molecule type" value="Genomic_DNA"/>
</dbReference>
<evidence type="ECO:0000256" key="7">
    <source>
        <dbReference type="ARBA" id="ARBA00023033"/>
    </source>
</evidence>
<proteinExistence type="inferred from homology"/>
<dbReference type="STRING" id="57577.A0A2K3K7P7"/>
<dbReference type="GO" id="GO:0016705">
    <property type="term" value="F:oxidoreductase activity, acting on paired donors, with incorporation or reduction of molecular oxygen"/>
    <property type="evidence" value="ECO:0007669"/>
    <property type="project" value="InterPro"/>
</dbReference>
<name>A0A2K3K7P7_TRIPR</name>
<dbReference type="PANTHER" id="PTHR24296">
    <property type="entry name" value="CYTOCHROME P450"/>
    <property type="match status" value="1"/>
</dbReference>